<dbReference type="InterPro" id="IPR038765">
    <property type="entry name" value="Papain-like_cys_pep_sf"/>
</dbReference>
<evidence type="ECO:0000256" key="1">
    <source>
        <dbReference type="ARBA" id="ARBA00008455"/>
    </source>
</evidence>
<dbReference type="GO" id="GO:0006508">
    <property type="term" value="P:proteolysis"/>
    <property type="evidence" value="ECO:0007669"/>
    <property type="project" value="UniProtKB-KW"/>
</dbReference>
<feature type="compositionally biased region" description="Acidic residues" evidence="6">
    <location>
        <begin position="192"/>
        <end position="201"/>
    </location>
</feature>
<keyword evidence="4" id="KW-0788">Thiol protease</keyword>
<dbReference type="SMART" id="SM00645">
    <property type="entry name" value="Pept_C1"/>
    <property type="match status" value="1"/>
</dbReference>
<feature type="region of interest" description="Disordered" evidence="6">
    <location>
        <begin position="307"/>
        <end position="326"/>
    </location>
</feature>
<evidence type="ECO:0000256" key="5">
    <source>
        <dbReference type="SAM" id="Coils"/>
    </source>
</evidence>
<feature type="compositionally biased region" description="Acidic residues" evidence="6">
    <location>
        <begin position="164"/>
        <end position="177"/>
    </location>
</feature>
<dbReference type="PROSITE" id="PS00640">
    <property type="entry name" value="THIOL_PROTEASE_ASN"/>
    <property type="match status" value="1"/>
</dbReference>
<keyword evidence="2" id="KW-0645">Protease</keyword>
<protein>
    <recommendedName>
        <fullName evidence="7">Peptidase C1A papain C-terminal domain-containing protein</fullName>
    </recommendedName>
</protein>
<evidence type="ECO:0000313" key="9">
    <source>
        <dbReference type="Proteomes" id="UP001620645"/>
    </source>
</evidence>
<feature type="compositionally biased region" description="Basic and acidic residues" evidence="6">
    <location>
        <begin position="106"/>
        <end position="140"/>
    </location>
</feature>
<dbReference type="Gene3D" id="3.90.70.10">
    <property type="entry name" value="Cysteine proteinases"/>
    <property type="match status" value="1"/>
</dbReference>
<evidence type="ECO:0000256" key="4">
    <source>
        <dbReference type="ARBA" id="ARBA00022807"/>
    </source>
</evidence>
<feature type="region of interest" description="Disordered" evidence="6">
    <location>
        <begin position="106"/>
        <end position="261"/>
    </location>
</feature>
<feature type="compositionally biased region" description="Basic and acidic residues" evidence="6">
    <location>
        <begin position="334"/>
        <end position="367"/>
    </location>
</feature>
<dbReference type="InterPro" id="IPR013128">
    <property type="entry name" value="Peptidase_C1A"/>
</dbReference>
<dbReference type="InterPro" id="IPR000668">
    <property type="entry name" value="Peptidase_C1A_C"/>
</dbReference>
<organism evidence="8 9">
    <name type="scientific">Heterodera schachtii</name>
    <name type="common">Sugarbeet cyst nematode worm</name>
    <name type="synonym">Tylenchus schachtii</name>
    <dbReference type="NCBI Taxonomy" id="97005"/>
    <lineage>
        <taxon>Eukaryota</taxon>
        <taxon>Metazoa</taxon>
        <taxon>Ecdysozoa</taxon>
        <taxon>Nematoda</taxon>
        <taxon>Chromadorea</taxon>
        <taxon>Rhabditida</taxon>
        <taxon>Tylenchina</taxon>
        <taxon>Tylenchomorpha</taxon>
        <taxon>Tylenchoidea</taxon>
        <taxon>Heteroderidae</taxon>
        <taxon>Heteroderinae</taxon>
        <taxon>Heterodera</taxon>
    </lineage>
</organism>
<keyword evidence="9" id="KW-1185">Reference proteome</keyword>
<dbReference type="SUPFAM" id="SSF54001">
    <property type="entry name" value="Cysteine proteinases"/>
    <property type="match status" value="1"/>
</dbReference>
<feature type="domain" description="Peptidase C1A papain C-terminal" evidence="7">
    <location>
        <begin position="752"/>
        <end position="992"/>
    </location>
</feature>
<keyword evidence="5" id="KW-0175">Coiled coil</keyword>
<dbReference type="InterPro" id="IPR025661">
    <property type="entry name" value="Pept_asp_AS"/>
</dbReference>
<sequence length="998" mass="114419">MVDNSSEWAEQLQQVREQAKLCVDTYKEQLESRDKTLDEYRQLVEQLRTELTEVRNGRREAEEQRKRDGAETEEEKSGERKRTDEWEAEERWERRTRALERQLRRMAEMERERTKLRETIRAKEESERRHREGEGTRDVKVQVSISQPKAWRGRKAKTNREETTAGEEDEREEEKQEDGERKRDEADKEDQADLEEQEEADSSASDGGSGRGGRGGSDSSTVEDIRQNEREGTRESDSVGREARKSKASTRTISQRRSFGMEPVQDMETMVMRHRNETRRLRMRVMELERRNRELSEQYASLRERSRLAMRPRLTPSAAAGGTDAAVDALRRENERLKRENSNLNKSLEKQREEAERTAVRLRRMETQSRANAEAWEERKRNERSAALLRKRIEEGAERERLLQERLERRERHIEQLSREQQGRLGEAERVQATMAQWRAKVALLEQREGTLSQERVVLGERCNELTRRLEAMAREHGNAKKRLAELTKAQQEKKAEEKLREEGKAIGGEKKRGTNPNGKAKKEQEKKPMPNEAGGVGTERKSEGRIRSAPPSVGKAAPTAEWEDKWREAEMREMAQQWEEENAEKQRLTKKLRRAELLQRETEEQLETQRKAKERLETEHNALLRLEKRRTLREETESVGMALIRDKLAAKEREVSEQVIWEKERETNRKGKADFSGTESSNWSESCGKRRLACHDLPQIRADEQRATEATERVGRDGRPTTGGAAQNGGGNATDNAIGQNTAGVRRVAQMAKVCGVIKDIRDQSHCGDCWAVAAASVYSDRLCIKSDGRIKVSASEIDIASCALEEGTDGCLGVEDLSPGWKFIHKFGVVSGSGFRLRKGCKPYPFPPSGEASGFFATPVCELKCHENFTQKTYAEDKLFGTPVVLQSSDNDRIVQLIQQEMLARGPVEVGFLVYTDFFSYCSGVYKHTWGTLEGGHAVKVFSWGVEKGQPYWLAANSWGDDWGEQGFFRIRRGTNEAEFEGLVDPYASDPVVADE</sequence>
<comment type="caution">
    <text evidence="8">The sequence shown here is derived from an EMBL/GenBank/DDBJ whole genome shotgun (WGS) entry which is preliminary data.</text>
</comment>
<feature type="compositionally biased region" description="Gly residues" evidence="6">
    <location>
        <begin position="207"/>
        <end position="216"/>
    </location>
</feature>
<dbReference type="CDD" id="cd02620">
    <property type="entry name" value="Peptidase_C1A_CathepsinB"/>
    <property type="match status" value="1"/>
</dbReference>
<dbReference type="GO" id="GO:0008234">
    <property type="term" value="F:cysteine-type peptidase activity"/>
    <property type="evidence" value="ECO:0007669"/>
    <property type="project" value="UniProtKB-KW"/>
</dbReference>
<feature type="region of interest" description="Disordered" evidence="6">
    <location>
        <begin position="489"/>
        <end position="561"/>
    </location>
</feature>
<accession>A0ABD2KAZ1</accession>
<gene>
    <name evidence="8" type="ORF">niasHS_000706</name>
</gene>
<feature type="region of interest" description="Disordered" evidence="6">
    <location>
        <begin position="665"/>
        <end position="686"/>
    </location>
</feature>
<feature type="coiled-coil region" evidence="5">
    <location>
        <begin position="569"/>
        <end position="630"/>
    </location>
</feature>
<dbReference type="EMBL" id="JBICCN010000036">
    <property type="protein sequence ID" value="KAL3100095.1"/>
    <property type="molecule type" value="Genomic_DNA"/>
</dbReference>
<evidence type="ECO:0000256" key="3">
    <source>
        <dbReference type="ARBA" id="ARBA00022801"/>
    </source>
</evidence>
<dbReference type="PROSITE" id="PS00139">
    <property type="entry name" value="THIOL_PROTEASE_CYS"/>
    <property type="match status" value="1"/>
</dbReference>
<dbReference type="Proteomes" id="UP001620645">
    <property type="component" value="Unassembled WGS sequence"/>
</dbReference>
<feature type="compositionally biased region" description="Basic and acidic residues" evidence="6">
    <location>
        <begin position="223"/>
        <end position="245"/>
    </location>
</feature>
<feature type="compositionally biased region" description="Basic and acidic residues" evidence="6">
    <location>
        <begin position="702"/>
        <end position="720"/>
    </location>
</feature>
<evidence type="ECO:0000256" key="2">
    <source>
        <dbReference type="ARBA" id="ARBA00022670"/>
    </source>
</evidence>
<evidence type="ECO:0000256" key="6">
    <source>
        <dbReference type="SAM" id="MobiDB-lite"/>
    </source>
</evidence>
<dbReference type="AlphaFoldDB" id="A0ABD2KAZ1"/>
<comment type="similarity">
    <text evidence="1">Belongs to the peptidase C1 family.</text>
</comment>
<feature type="region of interest" description="Disordered" evidence="6">
    <location>
        <begin position="51"/>
        <end position="92"/>
    </location>
</feature>
<feature type="compositionally biased region" description="Basic and acidic residues" evidence="6">
    <location>
        <begin position="665"/>
        <end position="674"/>
    </location>
</feature>
<feature type="region of interest" description="Disordered" evidence="6">
    <location>
        <begin position="700"/>
        <end position="739"/>
    </location>
</feature>
<feature type="region of interest" description="Disordered" evidence="6">
    <location>
        <begin position="334"/>
        <end position="381"/>
    </location>
</feature>
<feature type="compositionally biased region" description="Basic and acidic residues" evidence="6">
    <location>
        <begin position="489"/>
        <end position="513"/>
    </location>
</feature>
<feature type="compositionally biased region" description="Basic and acidic residues" evidence="6">
    <location>
        <begin position="178"/>
        <end position="191"/>
    </location>
</feature>
<evidence type="ECO:0000259" key="7">
    <source>
        <dbReference type="SMART" id="SM00645"/>
    </source>
</evidence>
<reference evidence="8 9" key="1">
    <citation type="submission" date="2024-10" db="EMBL/GenBank/DDBJ databases">
        <authorList>
            <person name="Kim D."/>
        </authorList>
    </citation>
    <scope>NUCLEOTIDE SEQUENCE [LARGE SCALE GENOMIC DNA]</scope>
    <source>
        <strain evidence="8">Taebaek</strain>
    </source>
</reference>
<dbReference type="Pfam" id="PF00112">
    <property type="entry name" value="Peptidase_C1"/>
    <property type="match status" value="1"/>
</dbReference>
<name>A0ABD2KAZ1_HETSC</name>
<dbReference type="InterPro" id="IPR000169">
    <property type="entry name" value="Pept_cys_AS"/>
</dbReference>
<evidence type="ECO:0000313" key="8">
    <source>
        <dbReference type="EMBL" id="KAL3100095.1"/>
    </source>
</evidence>
<dbReference type="PANTHER" id="PTHR12411">
    <property type="entry name" value="CYSTEINE PROTEASE FAMILY C1-RELATED"/>
    <property type="match status" value="1"/>
</dbReference>
<proteinExistence type="inferred from homology"/>
<keyword evidence="3" id="KW-0378">Hydrolase</keyword>
<feature type="compositionally biased region" description="Basic and acidic residues" evidence="6">
    <location>
        <begin position="521"/>
        <end position="530"/>
    </location>
</feature>